<name>A0A512NMR7_9HYPH</name>
<dbReference type="EMBL" id="BKAJ01000155">
    <property type="protein sequence ID" value="GEP60241.1"/>
    <property type="molecule type" value="Genomic_DNA"/>
</dbReference>
<sequence length="112" mass="12841">MPKMNWEDFRRDHHRPHLLEVKLEVTISTKLLAARAVLERLVLSLGTAGNYAFETEGTTVYVAFEEDADAGRFAMVFRTEMTTRDSEWASKTFARLDDAAYRRITRLLGDGD</sequence>
<protein>
    <submittedName>
        <fullName evidence="1">Uncharacterized protein</fullName>
    </submittedName>
</protein>
<dbReference type="AlphaFoldDB" id="A0A512NMR7"/>
<comment type="caution">
    <text evidence="1">The sequence shown here is derived from an EMBL/GenBank/DDBJ whole genome shotgun (WGS) entry which is preliminary data.</text>
</comment>
<reference evidence="1 2" key="1">
    <citation type="submission" date="2019-07" db="EMBL/GenBank/DDBJ databases">
        <title>Whole genome shotgun sequence of Reyranella soli NBRC 108950.</title>
        <authorList>
            <person name="Hosoyama A."/>
            <person name="Uohara A."/>
            <person name="Ohji S."/>
            <person name="Ichikawa N."/>
        </authorList>
    </citation>
    <scope>NUCLEOTIDE SEQUENCE [LARGE SCALE GENOMIC DNA]</scope>
    <source>
        <strain evidence="1 2">NBRC 108950</strain>
    </source>
</reference>
<accession>A0A512NMR7</accession>
<evidence type="ECO:0000313" key="2">
    <source>
        <dbReference type="Proteomes" id="UP000321058"/>
    </source>
</evidence>
<dbReference type="Proteomes" id="UP000321058">
    <property type="component" value="Unassembled WGS sequence"/>
</dbReference>
<keyword evidence="2" id="KW-1185">Reference proteome</keyword>
<organism evidence="1 2">
    <name type="scientific">Reyranella soli</name>
    <dbReference type="NCBI Taxonomy" id="1230389"/>
    <lineage>
        <taxon>Bacteria</taxon>
        <taxon>Pseudomonadati</taxon>
        <taxon>Pseudomonadota</taxon>
        <taxon>Alphaproteobacteria</taxon>
        <taxon>Hyphomicrobiales</taxon>
        <taxon>Reyranellaceae</taxon>
        <taxon>Reyranella</taxon>
    </lineage>
</organism>
<proteinExistence type="predicted"/>
<evidence type="ECO:0000313" key="1">
    <source>
        <dbReference type="EMBL" id="GEP60241.1"/>
    </source>
</evidence>
<gene>
    <name evidence="1" type="ORF">RSO01_74070</name>
</gene>